<dbReference type="InterPro" id="IPR020547">
    <property type="entry name" value="ATP_synth_F1_esu_C"/>
</dbReference>
<evidence type="ECO:0000256" key="8">
    <source>
        <dbReference type="HAMAP-Rule" id="MF_00530"/>
    </source>
</evidence>
<evidence type="ECO:0000256" key="9">
    <source>
        <dbReference type="RuleBase" id="RU003656"/>
    </source>
</evidence>
<dbReference type="GO" id="GO:0012505">
    <property type="term" value="C:endomembrane system"/>
    <property type="evidence" value="ECO:0007669"/>
    <property type="project" value="UniProtKB-SubCell"/>
</dbReference>
<dbReference type="GO" id="GO:0005524">
    <property type="term" value="F:ATP binding"/>
    <property type="evidence" value="ECO:0007669"/>
    <property type="project" value="UniProtKB-UniRule"/>
</dbReference>
<dbReference type="STRING" id="48003.BLA55_00935"/>
<evidence type="ECO:0000259" key="10">
    <source>
        <dbReference type="Pfam" id="PF00401"/>
    </source>
</evidence>
<dbReference type="NCBIfam" id="TIGR01216">
    <property type="entry name" value="ATP_synt_epsi"/>
    <property type="match status" value="1"/>
</dbReference>
<dbReference type="PANTHER" id="PTHR13822">
    <property type="entry name" value="ATP SYNTHASE DELTA/EPSILON CHAIN"/>
    <property type="match status" value="1"/>
</dbReference>
<keyword evidence="7 8" id="KW-0066">ATP synthesis</keyword>
<keyword evidence="5 8" id="KW-0472">Membrane</keyword>
<comment type="function">
    <text evidence="8">Produces ATP from ADP in the presence of a proton gradient across the membrane.</text>
</comment>
<dbReference type="EMBL" id="CP017813">
    <property type="protein sequence ID" value="APJ38248.1"/>
    <property type="molecule type" value="Genomic_DNA"/>
</dbReference>
<sequence length="140" mass="15977">MNNKVYLTITTPDKVFFEGKVKIVTLKTADGYIGLQPNRSPLFSNIEIGSLNINQSGDPDYQKFFIGGGLVYADAGQINIITDDVINYNDIDLHRAERDRNWALNELKNKKYSATDEMRLELKLKKALSRIEAYHEAHQK</sequence>
<keyword evidence="13" id="KW-1185">Reference proteome</keyword>
<evidence type="ECO:0000256" key="6">
    <source>
        <dbReference type="ARBA" id="ARBA00023196"/>
    </source>
</evidence>
<dbReference type="GO" id="GO:0045259">
    <property type="term" value="C:proton-transporting ATP synthase complex"/>
    <property type="evidence" value="ECO:0007669"/>
    <property type="project" value="UniProtKB-KW"/>
</dbReference>
<dbReference type="GO" id="GO:0046933">
    <property type="term" value="F:proton-transporting ATP synthase activity, rotational mechanism"/>
    <property type="evidence" value="ECO:0007669"/>
    <property type="project" value="UniProtKB-UniRule"/>
</dbReference>
<evidence type="ECO:0000313" key="12">
    <source>
        <dbReference type="EMBL" id="APJ38248.1"/>
    </source>
</evidence>
<accession>A0A1L4FRL7</accession>
<dbReference type="Proteomes" id="UP000184322">
    <property type="component" value="Chromosome"/>
</dbReference>
<dbReference type="AlphaFoldDB" id="A0A1L4FRL7"/>
<dbReference type="PANTHER" id="PTHR13822:SF10">
    <property type="entry name" value="ATP SYNTHASE EPSILON CHAIN, CHLOROPLASTIC"/>
    <property type="match status" value="1"/>
</dbReference>
<name>A0A1L4FRL7_9BACT</name>
<proteinExistence type="inferred from homology"/>
<evidence type="ECO:0000256" key="2">
    <source>
        <dbReference type="ARBA" id="ARBA00005712"/>
    </source>
</evidence>
<dbReference type="InterPro" id="IPR001469">
    <property type="entry name" value="ATP_synth_F1_dsu/esu"/>
</dbReference>
<keyword evidence="4 8" id="KW-0406">Ion transport</keyword>
<evidence type="ECO:0000259" key="11">
    <source>
        <dbReference type="Pfam" id="PF02823"/>
    </source>
</evidence>
<dbReference type="OrthoDB" id="389606at2"/>
<comment type="similarity">
    <text evidence="2 8 9">Belongs to the ATPase epsilon chain family.</text>
</comment>
<keyword evidence="8" id="KW-1003">Cell membrane</keyword>
<evidence type="ECO:0000256" key="3">
    <source>
        <dbReference type="ARBA" id="ARBA00022448"/>
    </source>
</evidence>
<comment type="subcellular location">
    <subcellularLocation>
        <location evidence="8">Cell membrane</location>
        <topology evidence="8">Peripheral membrane protein</topology>
    </subcellularLocation>
    <subcellularLocation>
        <location evidence="1">Endomembrane system</location>
        <topology evidence="1">Peripheral membrane protein</topology>
    </subcellularLocation>
</comment>
<comment type="subunit">
    <text evidence="8 9">F-type ATPases have 2 components, CF(1) - the catalytic core - and CF(0) - the membrane proton channel. CF(1) has five subunits: alpha(3), beta(3), gamma(1), delta(1), epsilon(1). CF(0) has three main subunits: a, b and c.</text>
</comment>
<dbReference type="GO" id="GO:0005886">
    <property type="term" value="C:plasma membrane"/>
    <property type="evidence" value="ECO:0007669"/>
    <property type="project" value="UniProtKB-SubCell"/>
</dbReference>
<evidence type="ECO:0000256" key="5">
    <source>
        <dbReference type="ARBA" id="ARBA00023136"/>
    </source>
</evidence>
<gene>
    <name evidence="8" type="primary">atpC</name>
    <name evidence="12" type="ORF">BLA55_00935</name>
</gene>
<dbReference type="InterPro" id="IPR036771">
    <property type="entry name" value="ATPsynth_dsu/esu_N"/>
</dbReference>
<keyword evidence="8" id="KW-0375">Hydrogen ion transport</keyword>
<dbReference type="KEGG" id="mpul:BLA55_00935"/>
<dbReference type="Pfam" id="PF02823">
    <property type="entry name" value="ATP-synt_DE_N"/>
    <property type="match status" value="1"/>
</dbReference>
<evidence type="ECO:0000256" key="1">
    <source>
        <dbReference type="ARBA" id="ARBA00004184"/>
    </source>
</evidence>
<keyword evidence="3 8" id="KW-0813">Transport</keyword>
<keyword evidence="6 8" id="KW-0139">CF(1)</keyword>
<dbReference type="InterPro" id="IPR020546">
    <property type="entry name" value="ATP_synth_F1_dsu/esu_N"/>
</dbReference>
<evidence type="ECO:0000313" key="13">
    <source>
        <dbReference type="Proteomes" id="UP000184322"/>
    </source>
</evidence>
<dbReference type="Gene3D" id="2.60.15.10">
    <property type="entry name" value="F0F1 ATP synthase delta/epsilon subunit, N-terminal"/>
    <property type="match status" value="1"/>
</dbReference>
<protein>
    <recommendedName>
        <fullName evidence="8">ATP synthase epsilon chain</fullName>
    </recommendedName>
    <alternativeName>
        <fullName evidence="8">ATP synthase F1 sector epsilon subunit</fullName>
    </alternativeName>
    <alternativeName>
        <fullName evidence="8">F-ATPase epsilon subunit</fullName>
    </alternativeName>
</protein>
<feature type="domain" description="ATP synthase F1 complex delta/epsilon subunit N-terminal" evidence="11">
    <location>
        <begin position="7"/>
        <end position="84"/>
    </location>
</feature>
<organism evidence="12 13">
    <name type="scientific">Mycoplasmopsis pullorum</name>
    <dbReference type="NCBI Taxonomy" id="48003"/>
    <lineage>
        <taxon>Bacteria</taxon>
        <taxon>Bacillati</taxon>
        <taxon>Mycoplasmatota</taxon>
        <taxon>Mycoplasmoidales</taxon>
        <taxon>Metamycoplasmataceae</taxon>
        <taxon>Mycoplasmopsis</taxon>
    </lineage>
</organism>
<evidence type="ECO:0000256" key="4">
    <source>
        <dbReference type="ARBA" id="ARBA00023065"/>
    </source>
</evidence>
<reference evidence="13" key="1">
    <citation type="submission" date="2016-10" db="EMBL/GenBank/DDBJ databases">
        <authorList>
            <person name="Beylefeld A."/>
            <person name="Abolnik C."/>
        </authorList>
    </citation>
    <scope>NUCLEOTIDE SEQUENCE [LARGE SCALE GENOMIC DNA]</scope>
    <source>
        <strain evidence="13">B359_6</strain>
    </source>
</reference>
<dbReference type="HAMAP" id="MF_00530">
    <property type="entry name" value="ATP_synth_epsil_bac"/>
    <property type="match status" value="1"/>
</dbReference>
<dbReference type="SUPFAM" id="SSF51344">
    <property type="entry name" value="Epsilon subunit of F1F0-ATP synthase N-terminal domain"/>
    <property type="match status" value="1"/>
</dbReference>
<dbReference type="RefSeq" id="WP_073372252.1">
    <property type="nucleotide sequence ID" value="NZ_CP017813.1"/>
</dbReference>
<dbReference type="Pfam" id="PF00401">
    <property type="entry name" value="ATP-synt_DE"/>
    <property type="match status" value="1"/>
</dbReference>
<feature type="domain" description="ATP synthase epsilon subunit C-terminal" evidence="10">
    <location>
        <begin position="90"/>
        <end position="133"/>
    </location>
</feature>
<evidence type="ECO:0000256" key="7">
    <source>
        <dbReference type="ARBA" id="ARBA00023310"/>
    </source>
</evidence>